<dbReference type="Gene3D" id="3.40.190.10">
    <property type="entry name" value="Periplasmic binding protein-like II"/>
    <property type="match status" value="2"/>
</dbReference>
<dbReference type="InterPro" id="IPR006059">
    <property type="entry name" value="SBP"/>
</dbReference>
<name>A0A2G8SZQ7_9BURK</name>
<sequence length="395" mass="42837">MPLTTITALIWAPDWPDEMDKVAAAFTRLNPDIKVDVQFMIGNSVEENIRPKLASRKLPDLMSVNPNPYAAALAERGVLADVGHSAAWAKLLPSLKADWITQDGKRFGIAGGVAATVMYYNKTMFAKAGIERLPTNFSQFLDVCERLKKAGFTPIVWNGGFPNVLGNGPFSFGFANNVVPRTPDWKARIAAGTLNLSNAAGADIFAKIKLVAQRGYAQPGFMSTGYDEGINLFTEGKAAMAFQGTWAAGRMMHGQGFETGLFVPPWNDTNAAAVPVIGSETGFAVCETPNKEAAIRFLEFIMGQGFLIQQERRQNIAPFVQASGAPAGDPQIVAYLDAANRAPVTGSPYYSMLPANTIDMLHPLMQDVLFGKVTPQQAAHRLESSIRDEAKKNHR</sequence>
<dbReference type="InterPro" id="IPR050490">
    <property type="entry name" value="Bact_solute-bd_prot1"/>
</dbReference>
<keyword evidence="4" id="KW-1185">Reference proteome</keyword>
<dbReference type="PANTHER" id="PTHR43649:SF12">
    <property type="entry name" value="DIACETYLCHITOBIOSE BINDING PROTEIN DASA"/>
    <property type="match status" value="1"/>
</dbReference>
<accession>A0A2G8SZQ7</accession>
<evidence type="ECO:0000256" key="2">
    <source>
        <dbReference type="ARBA" id="ARBA00008520"/>
    </source>
</evidence>
<dbReference type="Pfam" id="PF01547">
    <property type="entry name" value="SBP_bac_1"/>
    <property type="match status" value="1"/>
</dbReference>
<dbReference type="PANTHER" id="PTHR43649">
    <property type="entry name" value="ARABINOSE-BINDING PROTEIN-RELATED"/>
    <property type="match status" value="1"/>
</dbReference>
<evidence type="ECO:0000313" key="3">
    <source>
        <dbReference type="EMBL" id="PIL39270.1"/>
    </source>
</evidence>
<dbReference type="AlphaFoldDB" id="A0A2G8SZQ7"/>
<reference evidence="3 4" key="1">
    <citation type="submission" date="2017-10" db="EMBL/GenBank/DDBJ databases">
        <title>Massilia psychrophilum sp. nov., a novel purple-pigmented bacterium isolated from Tianshan glacier, Xinjiang Municipality, China.</title>
        <authorList>
            <person name="Wang H."/>
        </authorList>
    </citation>
    <scope>NUCLEOTIDE SEQUENCE [LARGE SCALE GENOMIC DNA]</scope>
    <source>
        <strain evidence="3 4">JCM 30813</strain>
    </source>
</reference>
<evidence type="ECO:0000256" key="1">
    <source>
        <dbReference type="ARBA" id="ARBA00004418"/>
    </source>
</evidence>
<proteinExistence type="inferred from homology"/>
<dbReference type="Proteomes" id="UP000228593">
    <property type="component" value="Unassembled WGS sequence"/>
</dbReference>
<evidence type="ECO:0000313" key="4">
    <source>
        <dbReference type="Proteomes" id="UP000228593"/>
    </source>
</evidence>
<organism evidence="3 4">
    <name type="scientific">Massilia psychrophila</name>
    <dbReference type="NCBI Taxonomy" id="1603353"/>
    <lineage>
        <taxon>Bacteria</taxon>
        <taxon>Pseudomonadati</taxon>
        <taxon>Pseudomonadota</taxon>
        <taxon>Betaproteobacteria</taxon>
        <taxon>Burkholderiales</taxon>
        <taxon>Oxalobacteraceae</taxon>
        <taxon>Telluria group</taxon>
        <taxon>Massilia</taxon>
    </lineage>
</organism>
<comment type="subcellular location">
    <subcellularLocation>
        <location evidence="1">Periplasm</location>
    </subcellularLocation>
</comment>
<dbReference type="OrthoDB" id="8663148at2"/>
<dbReference type="EMBL" id="PDOB01000021">
    <property type="protein sequence ID" value="PIL39270.1"/>
    <property type="molecule type" value="Genomic_DNA"/>
</dbReference>
<dbReference type="GO" id="GO:0042597">
    <property type="term" value="C:periplasmic space"/>
    <property type="evidence" value="ECO:0007669"/>
    <property type="project" value="UniProtKB-SubCell"/>
</dbReference>
<comment type="caution">
    <text evidence="3">The sequence shown here is derived from an EMBL/GenBank/DDBJ whole genome shotgun (WGS) entry which is preliminary data.</text>
</comment>
<protein>
    <submittedName>
        <fullName evidence="3">Sugar ABC transporter substrate-binding protein</fullName>
    </submittedName>
</protein>
<dbReference type="SUPFAM" id="SSF53850">
    <property type="entry name" value="Periplasmic binding protein-like II"/>
    <property type="match status" value="1"/>
</dbReference>
<comment type="similarity">
    <text evidence="2">Belongs to the bacterial solute-binding protein 1 family.</text>
</comment>
<gene>
    <name evidence="3" type="ORF">CR103_13675</name>
</gene>